<keyword evidence="2" id="KW-0210">Decarboxylase</keyword>
<protein>
    <submittedName>
        <fullName evidence="3">Uncharacterized protein</fullName>
    </submittedName>
</protein>
<evidence type="ECO:0000313" key="4">
    <source>
        <dbReference type="Proteomes" id="UP000000539"/>
    </source>
</evidence>
<dbReference type="PANTHER" id="PTHR45677:SF6">
    <property type="entry name" value="GLUTAMATE DECARBOXYLASE 1"/>
    <property type="match status" value="1"/>
</dbReference>
<accession>A0A8V0Y504</accession>
<sequence length="136" mass="15919">MYVTQCESCGYYSTYGQVSEFRLKSRSFFLYDLGFPKRGKKLLFFLKPEFTNVCLWYIPEGLKGMPNGPEWNKLLHQIAPKIKPQIIEERMAILATGLKVTKLIFFRVVFSKPAMRKTDYDFFLEEAEIFGKMSSN</sequence>
<reference evidence="3" key="2">
    <citation type="submission" date="2025-08" db="UniProtKB">
        <authorList>
            <consortium name="Ensembl"/>
        </authorList>
    </citation>
    <scope>IDENTIFICATION</scope>
    <source>
        <strain evidence="3">broiler</strain>
    </source>
</reference>
<reference evidence="3" key="1">
    <citation type="submission" date="2020-11" db="EMBL/GenBank/DDBJ databases">
        <title>Gallus gallus (Chicken) genome, bGalGal1, GRCg7b, maternal haplotype autosomes + Z &amp; W.</title>
        <authorList>
            <person name="Warren W."/>
            <person name="Formenti G."/>
            <person name="Fedrigo O."/>
            <person name="Haase B."/>
            <person name="Mountcastle J."/>
            <person name="Balacco J."/>
            <person name="Tracey A."/>
            <person name="Schneider V."/>
            <person name="Okimoto R."/>
            <person name="Cheng H."/>
            <person name="Hawken R."/>
            <person name="Howe K."/>
            <person name="Jarvis E.D."/>
        </authorList>
    </citation>
    <scope>NUCLEOTIDE SEQUENCE [LARGE SCALE GENOMIC DNA]</scope>
    <source>
        <strain evidence="3">Broiler</strain>
    </source>
</reference>
<organism evidence="3 4">
    <name type="scientific">Gallus gallus</name>
    <name type="common">Chicken</name>
    <dbReference type="NCBI Taxonomy" id="9031"/>
    <lineage>
        <taxon>Eukaryota</taxon>
        <taxon>Metazoa</taxon>
        <taxon>Chordata</taxon>
        <taxon>Craniata</taxon>
        <taxon>Vertebrata</taxon>
        <taxon>Euteleostomi</taxon>
        <taxon>Archelosauria</taxon>
        <taxon>Archosauria</taxon>
        <taxon>Dinosauria</taxon>
        <taxon>Saurischia</taxon>
        <taxon>Theropoda</taxon>
        <taxon>Coelurosauria</taxon>
        <taxon>Aves</taxon>
        <taxon>Neognathae</taxon>
        <taxon>Galloanserae</taxon>
        <taxon>Galliformes</taxon>
        <taxon>Phasianidae</taxon>
        <taxon>Phasianinae</taxon>
        <taxon>Gallus</taxon>
    </lineage>
</organism>
<dbReference type="PANTHER" id="PTHR45677">
    <property type="entry name" value="GLUTAMATE DECARBOXYLASE-RELATED"/>
    <property type="match status" value="1"/>
</dbReference>
<keyword evidence="2" id="KW-0456">Lyase</keyword>
<dbReference type="Gene3D" id="3.90.1150.170">
    <property type="match status" value="1"/>
</dbReference>
<dbReference type="AlphaFoldDB" id="A0A8V0Y504"/>
<evidence type="ECO:0000256" key="2">
    <source>
        <dbReference type="ARBA" id="ARBA00022793"/>
    </source>
</evidence>
<comment type="subunit">
    <text evidence="1">Homodimer.</text>
</comment>
<dbReference type="Proteomes" id="UP000000539">
    <property type="component" value="Chromosome 2"/>
</dbReference>
<evidence type="ECO:0000313" key="3">
    <source>
        <dbReference type="Ensembl" id="ENSGALP00010013451.1"/>
    </source>
</evidence>
<keyword evidence="4" id="KW-1185">Reference proteome</keyword>
<proteinExistence type="predicted"/>
<dbReference type="GO" id="GO:0016831">
    <property type="term" value="F:carboxy-lyase activity"/>
    <property type="evidence" value="ECO:0007669"/>
    <property type="project" value="UniProtKB-KW"/>
</dbReference>
<reference evidence="3" key="3">
    <citation type="submission" date="2025-09" db="UniProtKB">
        <authorList>
            <consortium name="Ensembl"/>
        </authorList>
    </citation>
    <scope>IDENTIFICATION</scope>
    <source>
        <strain evidence="3">broiler</strain>
    </source>
</reference>
<evidence type="ECO:0000256" key="1">
    <source>
        <dbReference type="ARBA" id="ARBA00011738"/>
    </source>
</evidence>
<dbReference type="Ensembl" id="ENSGALT00010023252.1">
    <property type="protein sequence ID" value="ENSGALP00010013451.1"/>
    <property type="gene ID" value="ENSGALG00010009733.1"/>
</dbReference>
<name>A0A8V0Y504_CHICK</name>